<proteinExistence type="predicted"/>
<keyword evidence="2" id="KW-1185">Reference proteome</keyword>
<reference evidence="1" key="1">
    <citation type="submission" date="2023-04" db="EMBL/GenBank/DDBJ databases">
        <title>Ambrosiozyma monospora NBRC 10751.</title>
        <authorList>
            <person name="Ichikawa N."/>
            <person name="Sato H."/>
            <person name="Tonouchi N."/>
        </authorList>
    </citation>
    <scope>NUCLEOTIDE SEQUENCE</scope>
    <source>
        <strain evidence="1">NBRC 10751</strain>
    </source>
</reference>
<gene>
    <name evidence="1" type="ORF">Amon02_000463100</name>
</gene>
<sequence>MITIGKYLGMNDLIEDNCQFLLSIMSMKVVSACLAYFVPRQFGMVGDRMIERCKFYLLKYGWEQGPENWDHIPVSIICQVAGENSFFVPDEYDRAIFIIRLLERKIERSDDSNNVLALKELLDKGVYYYHIPVEKLRELEKYRDINGQLYISKDSIAYSVWEVIRLMDKMTFVKGEKINYVSELQTKMTREFGYFHKCFGFQCIPSEVENYITGLKANKQVFKTQIPPLRISVAFPNMSVLDDTVLSSKPFFYLGSYWALALAKRPSEVKHKYHVKLMIGRTIQKADLFREWRVDGVVSNMPKFVDIDNGNVNHLAQPKIYPHPQPQQTELEVLPADQQDIDFSSDTRTSFVDHRHEIYTYATFYSPFDSERAEIQVKNYTTRGFKDWTYKWVSWDVFDEQGRVKRGLETFKVSMVLGIV</sequence>
<evidence type="ECO:0000313" key="1">
    <source>
        <dbReference type="EMBL" id="GME80832.1"/>
    </source>
</evidence>
<organism evidence="1 2">
    <name type="scientific">Ambrosiozyma monospora</name>
    <name type="common">Yeast</name>
    <name type="synonym">Endomycopsis monosporus</name>
    <dbReference type="NCBI Taxonomy" id="43982"/>
    <lineage>
        <taxon>Eukaryota</taxon>
        <taxon>Fungi</taxon>
        <taxon>Dikarya</taxon>
        <taxon>Ascomycota</taxon>
        <taxon>Saccharomycotina</taxon>
        <taxon>Pichiomycetes</taxon>
        <taxon>Pichiales</taxon>
        <taxon>Pichiaceae</taxon>
        <taxon>Ambrosiozyma</taxon>
    </lineage>
</organism>
<accession>A0ACB5T462</accession>
<evidence type="ECO:0000313" key="2">
    <source>
        <dbReference type="Proteomes" id="UP001165064"/>
    </source>
</evidence>
<protein>
    <submittedName>
        <fullName evidence="1">Unnamed protein product</fullName>
    </submittedName>
</protein>
<dbReference type="EMBL" id="BSXS01003226">
    <property type="protein sequence ID" value="GME80832.1"/>
    <property type="molecule type" value="Genomic_DNA"/>
</dbReference>
<comment type="caution">
    <text evidence="1">The sequence shown here is derived from an EMBL/GenBank/DDBJ whole genome shotgun (WGS) entry which is preliminary data.</text>
</comment>
<dbReference type="Proteomes" id="UP001165064">
    <property type="component" value="Unassembled WGS sequence"/>
</dbReference>
<name>A0ACB5T462_AMBMO</name>